<dbReference type="PANTHER" id="PTHR43340:SF1">
    <property type="entry name" value="HYPOXANTHINE PHOSPHORIBOSYLTRANSFERASE"/>
    <property type="match status" value="1"/>
</dbReference>
<proteinExistence type="inferred from homology"/>
<dbReference type="EC" id="2.4.2.8" evidence="5 13"/>
<evidence type="ECO:0000256" key="4">
    <source>
        <dbReference type="ARBA" id="ARBA00008391"/>
    </source>
</evidence>
<evidence type="ECO:0000256" key="1">
    <source>
        <dbReference type="ARBA" id="ARBA00001946"/>
    </source>
</evidence>
<dbReference type="InterPro" id="IPR000836">
    <property type="entry name" value="PRTase_dom"/>
</dbReference>
<feature type="domain" description="Phosphoribosyltransferase" evidence="14">
    <location>
        <begin position="98"/>
        <end position="263"/>
    </location>
</feature>
<dbReference type="GeneID" id="106816565"/>
<reference evidence="16" key="1">
    <citation type="submission" date="2025-08" db="UniProtKB">
        <authorList>
            <consortium name="RefSeq"/>
        </authorList>
    </citation>
    <scope>IDENTIFICATION</scope>
</reference>
<dbReference type="Pfam" id="PF00156">
    <property type="entry name" value="Pribosyltran"/>
    <property type="match status" value="1"/>
</dbReference>
<evidence type="ECO:0000256" key="3">
    <source>
        <dbReference type="ARBA" id="ARBA00004669"/>
    </source>
</evidence>
<comment type="pathway">
    <text evidence="3 13">Purine metabolism; IMP biosynthesis via salvage pathway; IMP from hypoxanthine: step 1/1.</text>
</comment>
<name>A0ABM1EWV4_PRICU</name>
<dbReference type="Proteomes" id="UP000695022">
    <property type="component" value="Unplaced"/>
</dbReference>
<keyword evidence="8 13" id="KW-0808">Transferase</keyword>
<evidence type="ECO:0000256" key="9">
    <source>
        <dbReference type="ARBA" id="ARBA00022723"/>
    </source>
</evidence>
<keyword evidence="6 13" id="KW-0963">Cytoplasm</keyword>
<comment type="catalytic activity">
    <reaction evidence="13">
        <text>IMP + diphosphate = hypoxanthine + 5-phospho-alpha-D-ribose 1-diphosphate</text>
        <dbReference type="Rhea" id="RHEA:17973"/>
        <dbReference type="ChEBI" id="CHEBI:17368"/>
        <dbReference type="ChEBI" id="CHEBI:33019"/>
        <dbReference type="ChEBI" id="CHEBI:58017"/>
        <dbReference type="ChEBI" id="CHEBI:58053"/>
        <dbReference type="EC" id="2.4.2.8"/>
    </reaction>
</comment>
<keyword evidence="9 13" id="KW-0479">Metal-binding</keyword>
<evidence type="ECO:0000256" key="5">
    <source>
        <dbReference type="ARBA" id="ARBA00011895"/>
    </source>
</evidence>
<keyword evidence="12 13" id="KW-0460">Magnesium</keyword>
<evidence type="ECO:0000313" key="15">
    <source>
        <dbReference type="Proteomes" id="UP000695022"/>
    </source>
</evidence>
<keyword evidence="15" id="KW-1185">Reference proteome</keyword>
<evidence type="ECO:0000256" key="7">
    <source>
        <dbReference type="ARBA" id="ARBA00022676"/>
    </source>
</evidence>
<dbReference type="SUPFAM" id="SSF53271">
    <property type="entry name" value="PRTase-like"/>
    <property type="match status" value="1"/>
</dbReference>
<evidence type="ECO:0000256" key="10">
    <source>
        <dbReference type="ARBA" id="ARBA00022726"/>
    </source>
</evidence>
<dbReference type="InterPro" id="IPR050408">
    <property type="entry name" value="HGPRT"/>
</dbReference>
<keyword evidence="11 13" id="KW-0547">Nucleotide-binding</keyword>
<dbReference type="InterPro" id="IPR005904">
    <property type="entry name" value="Hxn_phspho_trans"/>
</dbReference>
<dbReference type="RefSeq" id="XP_014676675.1">
    <property type="nucleotide sequence ID" value="XM_014821189.1"/>
</dbReference>
<dbReference type="InterPro" id="IPR029057">
    <property type="entry name" value="PRTase-like"/>
</dbReference>
<comment type="subcellular location">
    <subcellularLocation>
        <location evidence="2 13">Cytoplasm</location>
    </subcellularLocation>
</comment>
<evidence type="ECO:0000256" key="12">
    <source>
        <dbReference type="ARBA" id="ARBA00022842"/>
    </source>
</evidence>
<evidence type="ECO:0000313" key="16">
    <source>
        <dbReference type="RefSeq" id="XP_014676675.1"/>
    </source>
</evidence>
<dbReference type="CDD" id="cd06223">
    <property type="entry name" value="PRTases_typeI"/>
    <property type="match status" value="1"/>
</dbReference>
<keyword evidence="7 13" id="KW-0328">Glycosyltransferase</keyword>
<organism evidence="15 16">
    <name type="scientific">Priapulus caudatus</name>
    <name type="common">Priapulid worm</name>
    <dbReference type="NCBI Taxonomy" id="37621"/>
    <lineage>
        <taxon>Eukaryota</taxon>
        <taxon>Metazoa</taxon>
        <taxon>Ecdysozoa</taxon>
        <taxon>Scalidophora</taxon>
        <taxon>Priapulida</taxon>
        <taxon>Priapulimorpha</taxon>
        <taxon>Priapulimorphida</taxon>
        <taxon>Priapulidae</taxon>
        <taxon>Priapulus</taxon>
    </lineage>
</organism>
<evidence type="ECO:0000256" key="11">
    <source>
        <dbReference type="ARBA" id="ARBA00022741"/>
    </source>
</evidence>
<sequence length="291" mass="32571">MADANDDDMTLDDSLQWKVDDDALKHFLADRGLKKTGRKDELAALAYAASDCVHYLDIVSVILQIPDGYEGYPLELFSVPKHYEDDLEKVLIPAGLVADRTERLARDIWHDIGKGPLVALCVLKGGYKFFADLIDCIKALNSSAETGSVPIAVDFIRLKSYQDKLGMADHQQMQDDQSTGHIEVIGGDHLRSLKGRHVLVVEDIIDTGRTMEKLLELLNEHNPKSVSVASLLVKRTPLSIGYRPDYIGFEVPNEFLVGYALDYNEYFRDCNHICIINQNGLEKYSVKNTDG</sequence>
<evidence type="ECO:0000259" key="14">
    <source>
        <dbReference type="Pfam" id="PF00156"/>
    </source>
</evidence>
<gene>
    <name evidence="16" type="primary">LOC106816565</name>
</gene>
<evidence type="ECO:0000256" key="6">
    <source>
        <dbReference type="ARBA" id="ARBA00022490"/>
    </source>
</evidence>
<dbReference type="PANTHER" id="PTHR43340">
    <property type="entry name" value="HYPOXANTHINE-GUANINE PHOSPHORIBOSYLTRANSFERASE"/>
    <property type="match status" value="1"/>
</dbReference>
<evidence type="ECO:0000256" key="8">
    <source>
        <dbReference type="ARBA" id="ARBA00022679"/>
    </source>
</evidence>
<evidence type="ECO:0000256" key="13">
    <source>
        <dbReference type="RuleBase" id="RU364099"/>
    </source>
</evidence>
<accession>A0ABM1EWV4</accession>
<dbReference type="Gene3D" id="3.40.50.2020">
    <property type="match status" value="1"/>
</dbReference>
<protein>
    <recommendedName>
        <fullName evidence="5 13">Hypoxanthine phosphoribosyltransferase</fullName>
        <ecNumber evidence="5 13">2.4.2.8</ecNumber>
    </recommendedName>
</protein>
<evidence type="ECO:0000256" key="2">
    <source>
        <dbReference type="ARBA" id="ARBA00004496"/>
    </source>
</evidence>
<keyword evidence="10 13" id="KW-0660">Purine salvage</keyword>
<comment type="similarity">
    <text evidence="4 13">Belongs to the purine/pyrimidine phosphoribosyltransferase family.</text>
</comment>
<dbReference type="NCBIfam" id="TIGR01203">
    <property type="entry name" value="HGPRTase"/>
    <property type="match status" value="1"/>
</dbReference>
<comment type="cofactor">
    <cofactor evidence="1 13">
        <name>Mg(2+)</name>
        <dbReference type="ChEBI" id="CHEBI:18420"/>
    </cofactor>
</comment>